<reference evidence="2 3" key="1">
    <citation type="journal article" date="2015" name="Nature">
        <title>rRNA introns, odd ribosomes, and small enigmatic genomes across a large radiation of phyla.</title>
        <authorList>
            <person name="Brown C.T."/>
            <person name="Hug L.A."/>
            <person name="Thomas B.C."/>
            <person name="Sharon I."/>
            <person name="Castelle C.J."/>
            <person name="Singh A."/>
            <person name="Wilkins M.J."/>
            <person name="Williams K.H."/>
            <person name="Banfield J.F."/>
        </authorList>
    </citation>
    <scope>NUCLEOTIDE SEQUENCE [LARGE SCALE GENOMIC DNA]</scope>
</reference>
<keyword evidence="1" id="KW-0812">Transmembrane</keyword>
<dbReference type="Proteomes" id="UP000034607">
    <property type="component" value="Unassembled WGS sequence"/>
</dbReference>
<name>A0A0G1RC54_9BACT</name>
<feature type="transmembrane region" description="Helical" evidence="1">
    <location>
        <begin position="46"/>
        <end position="64"/>
    </location>
</feature>
<dbReference type="Gene3D" id="1.10.530.10">
    <property type="match status" value="1"/>
</dbReference>
<proteinExistence type="predicted"/>
<gene>
    <name evidence="2" type="ORF">UX78_C0031G0007</name>
</gene>
<accession>A0A0G1RC54</accession>
<dbReference type="EMBL" id="LCNM01000031">
    <property type="protein sequence ID" value="KKU54879.1"/>
    <property type="molecule type" value="Genomic_DNA"/>
</dbReference>
<protein>
    <submittedName>
        <fullName evidence="2">Uncharacterized protein</fullName>
    </submittedName>
</protein>
<evidence type="ECO:0000256" key="1">
    <source>
        <dbReference type="SAM" id="Phobius"/>
    </source>
</evidence>
<evidence type="ECO:0000313" key="2">
    <source>
        <dbReference type="EMBL" id="KKU54879.1"/>
    </source>
</evidence>
<evidence type="ECO:0000313" key="3">
    <source>
        <dbReference type="Proteomes" id="UP000034607"/>
    </source>
</evidence>
<comment type="caution">
    <text evidence="2">The sequence shown here is derived from an EMBL/GenBank/DDBJ whole genome shotgun (WGS) entry which is preliminary data.</text>
</comment>
<sequence>MLTDGGSIPSLGTELAEVRLWFNGRTSPCQGDDRGSIPLSRSMRSLTWLSLFFIGAPALLFYSVSTLVSSTLPPISASPVSPEVLGSNITIFSNSVQPPSLTNLLLTGDARTLIIASYLSRHRSVLEPYAAQIVAVSDKYLLDYRLLVAIAQQESNLCKKIPVGSHNCWGFGIYGDNVIRFTSYPEALETVAKTLKNKYVNYGLDTPEKIMVKYTPPSLEKDGAWAKGINQFLSELE</sequence>
<keyword evidence="1" id="KW-1133">Transmembrane helix</keyword>
<dbReference type="InterPro" id="IPR023346">
    <property type="entry name" value="Lysozyme-like_dom_sf"/>
</dbReference>
<keyword evidence="1" id="KW-0472">Membrane</keyword>
<organism evidence="2 3">
    <name type="scientific">Candidatus Amesbacteria bacterium GW2011_GWA2_47_11</name>
    <dbReference type="NCBI Taxonomy" id="1618357"/>
    <lineage>
        <taxon>Bacteria</taxon>
        <taxon>Candidatus Amesiibacteriota</taxon>
    </lineage>
</organism>
<dbReference type="AlphaFoldDB" id="A0A0G1RC54"/>
<dbReference type="SUPFAM" id="SSF53955">
    <property type="entry name" value="Lysozyme-like"/>
    <property type="match status" value="1"/>
</dbReference>